<comment type="caution">
    <text evidence="2">The sequence shown here is derived from an EMBL/GenBank/DDBJ whole genome shotgun (WGS) entry which is preliminary data.</text>
</comment>
<protein>
    <recommendedName>
        <fullName evidence="4">Phasin protein</fullName>
    </recommendedName>
</protein>
<accession>A0ABV7VCD1</accession>
<sequence>MATPRQVTQNKGNGSDAAMHALQQQGERMWAVNNRMLTMYSSFMKHWLDRRQEAAKAAVEVAQKALHPNGDGQFVNIPALYGEWMNGSLQRVSADLQECQQCGTEIAGMMEEALPHWTGFSAGEGDTGAKRAAPEEQAAKE</sequence>
<evidence type="ECO:0008006" key="4">
    <source>
        <dbReference type="Google" id="ProtNLM"/>
    </source>
</evidence>
<dbReference type="EMBL" id="JBHRYJ010000001">
    <property type="protein sequence ID" value="MFC3674466.1"/>
    <property type="molecule type" value="Genomic_DNA"/>
</dbReference>
<evidence type="ECO:0000313" key="2">
    <source>
        <dbReference type="EMBL" id="MFC3674466.1"/>
    </source>
</evidence>
<reference evidence="3" key="1">
    <citation type="journal article" date="2019" name="Int. J. Syst. Evol. Microbiol.">
        <title>The Global Catalogue of Microorganisms (GCM) 10K type strain sequencing project: providing services to taxonomists for standard genome sequencing and annotation.</title>
        <authorList>
            <consortium name="The Broad Institute Genomics Platform"/>
            <consortium name="The Broad Institute Genome Sequencing Center for Infectious Disease"/>
            <person name="Wu L."/>
            <person name="Ma J."/>
        </authorList>
    </citation>
    <scope>NUCLEOTIDE SEQUENCE [LARGE SCALE GENOMIC DNA]</scope>
    <source>
        <strain evidence="3">KCTC 42182</strain>
    </source>
</reference>
<gene>
    <name evidence="2" type="ORF">ACFOOQ_02860</name>
</gene>
<keyword evidence="3" id="KW-1185">Reference proteome</keyword>
<feature type="region of interest" description="Disordered" evidence="1">
    <location>
        <begin position="120"/>
        <end position="141"/>
    </location>
</feature>
<dbReference type="Proteomes" id="UP001595711">
    <property type="component" value="Unassembled WGS sequence"/>
</dbReference>
<organism evidence="2 3">
    <name type="scientific">Ferrovibrio xuzhouensis</name>
    <dbReference type="NCBI Taxonomy" id="1576914"/>
    <lineage>
        <taxon>Bacteria</taxon>
        <taxon>Pseudomonadati</taxon>
        <taxon>Pseudomonadota</taxon>
        <taxon>Alphaproteobacteria</taxon>
        <taxon>Rhodospirillales</taxon>
        <taxon>Rhodospirillaceae</taxon>
        <taxon>Ferrovibrio</taxon>
    </lineage>
</organism>
<proteinExistence type="predicted"/>
<evidence type="ECO:0000256" key="1">
    <source>
        <dbReference type="SAM" id="MobiDB-lite"/>
    </source>
</evidence>
<feature type="compositionally biased region" description="Basic and acidic residues" evidence="1">
    <location>
        <begin position="127"/>
        <end position="141"/>
    </location>
</feature>
<evidence type="ECO:0000313" key="3">
    <source>
        <dbReference type="Proteomes" id="UP001595711"/>
    </source>
</evidence>
<name>A0ABV7VCD1_9PROT</name>
<dbReference type="RefSeq" id="WP_379721493.1">
    <property type="nucleotide sequence ID" value="NZ_JBHRYJ010000001.1"/>
</dbReference>